<name>A0AA39KI11_ARMTA</name>
<organism evidence="1 2">
    <name type="scientific">Armillaria tabescens</name>
    <name type="common">Ringless honey mushroom</name>
    <name type="synonym">Agaricus tabescens</name>
    <dbReference type="NCBI Taxonomy" id="1929756"/>
    <lineage>
        <taxon>Eukaryota</taxon>
        <taxon>Fungi</taxon>
        <taxon>Dikarya</taxon>
        <taxon>Basidiomycota</taxon>
        <taxon>Agaricomycotina</taxon>
        <taxon>Agaricomycetes</taxon>
        <taxon>Agaricomycetidae</taxon>
        <taxon>Agaricales</taxon>
        <taxon>Marasmiineae</taxon>
        <taxon>Physalacriaceae</taxon>
        <taxon>Desarmillaria</taxon>
    </lineage>
</organism>
<evidence type="ECO:0000313" key="2">
    <source>
        <dbReference type="Proteomes" id="UP001175211"/>
    </source>
</evidence>
<gene>
    <name evidence="1" type="ORF">EV420DRAFT_1641597</name>
</gene>
<sequence length="305" mass="34671">MIRSHKGMRWIMEWSHLFLEVLFKDTLRNPGVSNDEFDFRSDAGDAYSETTAFVSSSFVALDHYIECSIPSVNAVREAPLADISYLLPTIVGYVNSYSRDATQPSPPNAYSSNVMPITNVRRSDDGYRKYLLEQNMLIRTCRALAEPTSPRIPVLQRTWSMYLLPPNSRVELIKVALRHRLLQSIVRATNLVDSFAPLTGFLEMVIEYRAERPMLARKARSEIVHGELDVREDSPLDPTLSPSNVLAEQRDKAWEAWGRMKEAIIGDRNILEKCMNPKCRTKPRKEIFEEVHAMLRAGGVLAGVS</sequence>
<dbReference type="Proteomes" id="UP001175211">
    <property type="component" value="Unassembled WGS sequence"/>
</dbReference>
<dbReference type="GeneID" id="85360807"/>
<comment type="caution">
    <text evidence="1">The sequence shown here is derived from an EMBL/GenBank/DDBJ whole genome shotgun (WGS) entry which is preliminary data.</text>
</comment>
<dbReference type="EMBL" id="JAUEPS010000013">
    <property type="protein sequence ID" value="KAK0460254.1"/>
    <property type="molecule type" value="Genomic_DNA"/>
</dbReference>
<reference evidence="1" key="1">
    <citation type="submission" date="2023-06" db="EMBL/GenBank/DDBJ databases">
        <authorList>
            <consortium name="Lawrence Berkeley National Laboratory"/>
            <person name="Ahrendt S."/>
            <person name="Sahu N."/>
            <person name="Indic B."/>
            <person name="Wong-Bajracharya J."/>
            <person name="Merenyi Z."/>
            <person name="Ke H.-M."/>
            <person name="Monk M."/>
            <person name="Kocsube S."/>
            <person name="Drula E."/>
            <person name="Lipzen A."/>
            <person name="Balint B."/>
            <person name="Henrissat B."/>
            <person name="Andreopoulos B."/>
            <person name="Martin F.M."/>
            <person name="Harder C.B."/>
            <person name="Rigling D."/>
            <person name="Ford K.L."/>
            <person name="Foster G.D."/>
            <person name="Pangilinan J."/>
            <person name="Papanicolaou A."/>
            <person name="Barry K."/>
            <person name="LaButti K."/>
            <person name="Viragh M."/>
            <person name="Koriabine M."/>
            <person name="Yan M."/>
            <person name="Riley R."/>
            <person name="Champramary S."/>
            <person name="Plett K.L."/>
            <person name="Tsai I.J."/>
            <person name="Slot J."/>
            <person name="Sipos G."/>
            <person name="Plett J."/>
            <person name="Nagy L.G."/>
            <person name="Grigoriev I.V."/>
        </authorList>
    </citation>
    <scope>NUCLEOTIDE SEQUENCE</scope>
    <source>
        <strain evidence="1">CCBAS 213</strain>
    </source>
</reference>
<dbReference type="RefSeq" id="XP_060332380.1">
    <property type="nucleotide sequence ID" value="XM_060477259.1"/>
</dbReference>
<protein>
    <submittedName>
        <fullName evidence="1">Uncharacterized protein</fullName>
    </submittedName>
</protein>
<dbReference type="AlphaFoldDB" id="A0AA39KI11"/>
<keyword evidence="2" id="KW-1185">Reference proteome</keyword>
<proteinExistence type="predicted"/>
<evidence type="ECO:0000313" key="1">
    <source>
        <dbReference type="EMBL" id="KAK0460254.1"/>
    </source>
</evidence>
<accession>A0AA39KI11</accession>